<reference evidence="1" key="2">
    <citation type="submission" date="2024-06" db="EMBL/GenBank/DDBJ databases">
        <authorList>
            <person name="Plum-Jensen L.E."/>
            <person name="Schramm A."/>
            <person name="Marshall I.P.G."/>
        </authorList>
    </citation>
    <scope>NUCLEOTIDE SEQUENCE</scope>
    <source>
        <strain evidence="1">Rat1</strain>
    </source>
</reference>
<dbReference type="KEGG" id="eaj:Q3M24_12765"/>
<gene>
    <name evidence="1" type="ORF">Q3M24_12765</name>
</gene>
<sequence>MPTRKLVSFDWAMKKLLRSKANFDILEGFLSELLKEDIHILEILESESNKEEQQDKFNRVDLKVRNQDNELVIIEVQYDRELDYLQRILFSTAKVITEHLSEGDPYSSVSKVISVNILYFDLGQGTDYVYHGSTSFQGIHNQDILQLSESQKKMYQKKEVHLIFPEYYLIKINSFDDIAKDSLDEWIYFLKNEEIKEEFRAKGLEKAKHELDIMKLPEKEQRAYERYRDNLHYQASMFETSYTAAILEGRREGLLEGKLEGLKEGKLEGLKEGKLEGIKEGKQKGIKEGEKKKAMQIARKLLTTGGLDVQSIAAMTELSEEEVNALKNKEENI</sequence>
<dbReference type="PANTHER" id="PTHR41317:SF1">
    <property type="entry name" value="PD-(D_E)XK NUCLEASE FAMILY TRANSPOSASE"/>
    <property type="match status" value="1"/>
</dbReference>
<dbReference type="InterPro" id="IPR010106">
    <property type="entry name" value="RpnA"/>
</dbReference>
<name>A0AAU8LQ00_9BACT</name>
<accession>A0AAU8LQ00</accession>
<evidence type="ECO:0000313" key="1">
    <source>
        <dbReference type="EMBL" id="XCN71187.1"/>
    </source>
</evidence>
<proteinExistence type="predicted"/>
<dbReference type="NCBIfam" id="TIGR01784">
    <property type="entry name" value="T_den_put_tspse"/>
    <property type="match status" value="1"/>
</dbReference>
<dbReference type="Pfam" id="PF12784">
    <property type="entry name" value="PDDEXK_2"/>
    <property type="match status" value="1"/>
</dbReference>
<protein>
    <submittedName>
        <fullName evidence="1">Rpn family recombination-promoting nuclease/putative transposase</fullName>
    </submittedName>
</protein>
<organism evidence="1">
    <name type="scientific">Candidatus Electrothrix aestuarii</name>
    <dbReference type="NCBI Taxonomy" id="3062594"/>
    <lineage>
        <taxon>Bacteria</taxon>
        <taxon>Pseudomonadati</taxon>
        <taxon>Thermodesulfobacteriota</taxon>
        <taxon>Desulfobulbia</taxon>
        <taxon>Desulfobulbales</taxon>
        <taxon>Desulfobulbaceae</taxon>
        <taxon>Candidatus Electrothrix</taxon>
    </lineage>
</organism>
<reference evidence="1" key="1">
    <citation type="journal article" date="2024" name="Syst. Appl. Microbiol.">
        <title>First single-strain enrichments of Electrothrix cable bacteria, description of E. aestuarii sp. nov. and E. rattekaaiensis sp. nov., and proposal of a cable bacteria taxonomy following the rules of the SeqCode.</title>
        <authorList>
            <person name="Plum-Jensen L.E."/>
            <person name="Schramm A."/>
            <person name="Marshall I.P.G."/>
        </authorList>
    </citation>
    <scope>NUCLEOTIDE SEQUENCE</scope>
    <source>
        <strain evidence="1">Rat1</strain>
    </source>
</reference>
<dbReference type="EMBL" id="CP159373">
    <property type="protein sequence ID" value="XCN71187.1"/>
    <property type="molecule type" value="Genomic_DNA"/>
</dbReference>
<dbReference type="PANTHER" id="PTHR41317">
    <property type="entry name" value="PD-(D_E)XK NUCLEASE FAMILY TRANSPOSASE"/>
    <property type="match status" value="1"/>
</dbReference>
<dbReference type="AlphaFoldDB" id="A0AAU8LQ00"/>